<dbReference type="EMBL" id="CP008887">
    <property type="protein sequence ID" value="AIU69307.1"/>
    <property type="molecule type" value="Genomic_DNA"/>
</dbReference>
<dbReference type="Gene3D" id="3.20.20.150">
    <property type="entry name" value="Divalent-metal-dependent TIM barrel enzymes"/>
    <property type="match status" value="1"/>
</dbReference>
<dbReference type="STRING" id="1505907.TEU_02535"/>
<reference evidence="2 3" key="1">
    <citation type="journal article" date="2015" name="Int. J. Syst. Evol. Microbiol.">
        <title>Thermococcus eurythermalis sp. nov., a conditional piezophilic hyperthermophilic archaeon with a wide temperature range isolated from an oil-immersed chimney in the Guaymas Basin.</title>
        <authorList>
            <person name="Zhao W."/>
            <person name="Zeng X."/>
            <person name="Xiao X."/>
        </authorList>
    </citation>
    <scope>NUCLEOTIDE SEQUENCE [LARGE SCALE GENOMIC DNA]</scope>
    <source>
        <strain evidence="2 3">A501</strain>
    </source>
</reference>
<dbReference type="Pfam" id="PF01261">
    <property type="entry name" value="AP_endonuc_2"/>
    <property type="match status" value="1"/>
</dbReference>
<dbReference type="KEGG" id="teu:TEU_02535"/>
<keyword evidence="2" id="KW-0378">Hydrolase</keyword>
<evidence type="ECO:0000313" key="2">
    <source>
        <dbReference type="EMBL" id="AIU69307.1"/>
    </source>
</evidence>
<dbReference type="PANTHER" id="PTHR12110">
    <property type="entry name" value="HYDROXYPYRUVATE ISOMERASE"/>
    <property type="match status" value="1"/>
</dbReference>
<dbReference type="GO" id="GO:0004519">
    <property type="term" value="F:endonuclease activity"/>
    <property type="evidence" value="ECO:0007669"/>
    <property type="project" value="UniProtKB-KW"/>
</dbReference>
<dbReference type="RefSeq" id="WP_050002287.1">
    <property type="nucleotide sequence ID" value="NZ_CP008887.1"/>
</dbReference>
<proteinExistence type="predicted"/>
<evidence type="ECO:0000259" key="1">
    <source>
        <dbReference type="Pfam" id="PF01261"/>
    </source>
</evidence>
<dbReference type="GeneID" id="25152310"/>
<protein>
    <submittedName>
        <fullName evidence="2">AP endonuclease</fullName>
    </submittedName>
</protein>
<keyword evidence="2" id="KW-0255">Endonuclease</keyword>
<name>A0A097QS57_9EURY</name>
<evidence type="ECO:0000313" key="3">
    <source>
        <dbReference type="Proteomes" id="UP000029980"/>
    </source>
</evidence>
<keyword evidence="3" id="KW-1185">Reference proteome</keyword>
<dbReference type="PANTHER" id="PTHR12110:SF21">
    <property type="entry name" value="XYLOSE ISOMERASE-LIKE TIM BARREL DOMAIN-CONTAINING PROTEIN"/>
    <property type="match status" value="1"/>
</dbReference>
<gene>
    <name evidence="2" type="ORF">TEU_02535</name>
</gene>
<feature type="domain" description="Xylose isomerase-like TIM barrel" evidence="1">
    <location>
        <begin position="21"/>
        <end position="251"/>
    </location>
</feature>
<dbReference type="HOGENOM" id="CLU_050006_7_2_2"/>
<dbReference type="AlphaFoldDB" id="A0A097QS57"/>
<dbReference type="Proteomes" id="UP000029980">
    <property type="component" value="Chromosome"/>
</dbReference>
<dbReference type="InterPro" id="IPR050312">
    <property type="entry name" value="IolE/XylAMocC-like"/>
</dbReference>
<dbReference type="OrthoDB" id="372143at2157"/>
<keyword evidence="2" id="KW-0540">Nuclease</keyword>
<organism evidence="2 3">
    <name type="scientific">Thermococcus eurythermalis</name>
    <dbReference type="NCBI Taxonomy" id="1505907"/>
    <lineage>
        <taxon>Archaea</taxon>
        <taxon>Methanobacteriati</taxon>
        <taxon>Methanobacteriota</taxon>
        <taxon>Thermococci</taxon>
        <taxon>Thermococcales</taxon>
        <taxon>Thermococcaceae</taxon>
        <taxon>Thermococcus</taxon>
    </lineage>
</organism>
<sequence>MKVGVNTCIVQEVSGRGFSLEELGVEVLELGFDDVEVLTEEGINWSILKDLAGLGTEFTLHAPTSDGRNVSVDLGRYSRMNIVTMERVLKIASALDANVVVVHGGDIRGSYHRAFANTRRQLMEISAIAEDYGVKFLIENLTDGRIGAFPHELLPFVEENVGICLDVGHAFLTAMKYGVPMDEFALLEAEEIHVHDNNGIMDEHLPPEEGMIGKNYIGRLIEAVEPEYAVLEIRRYSRPESVFEAIDFVKSLKKVEVKGVAVWGMPLRR</sequence>
<accession>A0A097QS57</accession>
<dbReference type="InterPro" id="IPR013022">
    <property type="entry name" value="Xyl_isomerase-like_TIM-brl"/>
</dbReference>
<dbReference type="InterPro" id="IPR036237">
    <property type="entry name" value="Xyl_isomerase-like_sf"/>
</dbReference>
<dbReference type="SUPFAM" id="SSF51658">
    <property type="entry name" value="Xylose isomerase-like"/>
    <property type="match status" value="1"/>
</dbReference>